<feature type="signal peptide" evidence="6">
    <location>
        <begin position="1"/>
        <end position="18"/>
    </location>
</feature>
<keyword evidence="4" id="KW-0520">NAD</keyword>
<feature type="chain" id="PRO_5018335863" evidence="6">
    <location>
        <begin position="19"/>
        <end position="99"/>
    </location>
</feature>
<organism evidence="7 8">
    <name type="scientific">Pocillopora damicornis</name>
    <name type="common">Cauliflower coral</name>
    <name type="synonym">Millepora damicornis</name>
    <dbReference type="NCBI Taxonomy" id="46731"/>
    <lineage>
        <taxon>Eukaryota</taxon>
        <taxon>Metazoa</taxon>
        <taxon>Cnidaria</taxon>
        <taxon>Anthozoa</taxon>
        <taxon>Hexacorallia</taxon>
        <taxon>Scleractinia</taxon>
        <taxon>Astrocoeniina</taxon>
        <taxon>Pocilloporidae</taxon>
        <taxon>Pocillopora</taxon>
    </lineage>
</organism>
<dbReference type="PANTHER" id="PTHR14453:SF67">
    <property type="entry name" value="POLY [ADP-RIBOSE] POLYMERASE"/>
    <property type="match status" value="1"/>
</dbReference>
<accession>A0A3M6TN37</accession>
<keyword evidence="6" id="KW-0732">Signal</keyword>
<evidence type="ECO:0000313" key="7">
    <source>
        <dbReference type="EMBL" id="RMX42759.1"/>
    </source>
</evidence>
<dbReference type="Proteomes" id="UP000275408">
    <property type="component" value="Unassembled WGS sequence"/>
</dbReference>
<evidence type="ECO:0000313" key="8">
    <source>
        <dbReference type="Proteomes" id="UP000275408"/>
    </source>
</evidence>
<dbReference type="SUPFAM" id="SSF56399">
    <property type="entry name" value="ADP-ribosylation"/>
    <property type="match status" value="1"/>
</dbReference>
<keyword evidence="5" id="KW-0539">Nucleus</keyword>
<reference evidence="7 8" key="1">
    <citation type="journal article" date="2018" name="Sci. Rep.">
        <title>Comparative analysis of the Pocillopora damicornis genome highlights role of immune system in coral evolution.</title>
        <authorList>
            <person name="Cunning R."/>
            <person name="Bay R.A."/>
            <person name="Gillette P."/>
            <person name="Baker A.C."/>
            <person name="Traylor-Knowles N."/>
        </authorList>
    </citation>
    <scope>NUCLEOTIDE SEQUENCE [LARGE SCALE GENOMIC DNA]</scope>
    <source>
        <strain evidence="7">RSMAS</strain>
        <tissue evidence="7">Whole animal</tissue>
    </source>
</reference>
<evidence type="ECO:0000256" key="6">
    <source>
        <dbReference type="SAM" id="SignalP"/>
    </source>
</evidence>
<proteinExistence type="predicted"/>
<dbReference type="Gene3D" id="3.90.228.10">
    <property type="match status" value="1"/>
</dbReference>
<dbReference type="EMBL" id="RCHS01003297">
    <property type="protein sequence ID" value="RMX42759.1"/>
    <property type="molecule type" value="Genomic_DNA"/>
</dbReference>
<evidence type="ECO:0000256" key="5">
    <source>
        <dbReference type="ARBA" id="ARBA00023242"/>
    </source>
</evidence>
<keyword evidence="3" id="KW-0808">Transferase</keyword>
<evidence type="ECO:0000256" key="1">
    <source>
        <dbReference type="ARBA" id="ARBA00004123"/>
    </source>
</evidence>
<keyword evidence="8" id="KW-1185">Reference proteome</keyword>
<dbReference type="GO" id="GO:0003714">
    <property type="term" value="F:transcription corepressor activity"/>
    <property type="evidence" value="ECO:0007669"/>
    <property type="project" value="TreeGrafter"/>
</dbReference>
<evidence type="ECO:0000256" key="2">
    <source>
        <dbReference type="ARBA" id="ARBA00022676"/>
    </source>
</evidence>
<protein>
    <submittedName>
        <fullName evidence="7">Uncharacterized protein</fullName>
    </submittedName>
</protein>
<comment type="subcellular location">
    <subcellularLocation>
        <location evidence="1">Nucleus</location>
    </subcellularLocation>
</comment>
<dbReference type="GO" id="GO:0016757">
    <property type="term" value="F:glycosyltransferase activity"/>
    <property type="evidence" value="ECO:0007669"/>
    <property type="project" value="UniProtKB-KW"/>
</dbReference>
<dbReference type="GO" id="GO:0005737">
    <property type="term" value="C:cytoplasm"/>
    <property type="evidence" value="ECO:0007669"/>
    <property type="project" value="TreeGrafter"/>
</dbReference>
<comment type="caution">
    <text evidence="7">The sequence shown here is derived from an EMBL/GenBank/DDBJ whole genome shotgun (WGS) entry which is preliminary data.</text>
</comment>
<dbReference type="GO" id="GO:0005634">
    <property type="term" value="C:nucleus"/>
    <property type="evidence" value="ECO:0007669"/>
    <property type="project" value="UniProtKB-SubCell"/>
</dbReference>
<dbReference type="AlphaFoldDB" id="A0A3M6TN37"/>
<keyword evidence="2" id="KW-0328">Glycosyltransferase</keyword>
<dbReference type="GO" id="GO:0010629">
    <property type="term" value="P:negative regulation of gene expression"/>
    <property type="evidence" value="ECO:0007669"/>
    <property type="project" value="TreeGrafter"/>
</dbReference>
<sequence>MSPRLVLVLLALVAMASSKTIKNDIREENYHDVGLNLDRFYEGNEDMKAPPPKDSNVPEMLFDSTVNKTVNPEVFVAYSDDQCYPEYLTYLQWNPPKTS</sequence>
<dbReference type="InterPro" id="IPR052056">
    <property type="entry name" value="Mono-ARTD/PARP"/>
</dbReference>
<gene>
    <name evidence="7" type="ORF">pdam_00014173</name>
</gene>
<evidence type="ECO:0000256" key="4">
    <source>
        <dbReference type="ARBA" id="ARBA00023027"/>
    </source>
</evidence>
<dbReference type="PANTHER" id="PTHR14453">
    <property type="entry name" value="PARP/ZINC FINGER CCCH TYPE DOMAIN CONTAINING PROTEIN"/>
    <property type="match status" value="1"/>
</dbReference>
<evidence type="ECO:0000256" key="3">
    <source>
        <dbReference type="ARBA" id="ARBA00022679"/>
    </source>
</evidence>
<name>A0A3M6TN37_POCDA</name>